<sequence length="270" mass="30822">MSSIRILRCHHRGKWVEDGQYMKYIGGQYVYFEEWDYDYANLIDLVGWITLAFDVPSGNVLEICWLHGGNKTSLDTDRDVLFMWEYARVDANRFTHIFVNWHKLDVISSDSSDDEKDSDENEGQEDYGYVKKKTTNLRSPPLLLPYYSEDKKDSGPSYKVKGKRVVREQEQQPTSIEVEELFTSTRVAGIAALLKATHRDWSPARIKSAMMTTSYVVDHNGKQLVDDSTGDLATVLHYGSGHIDPDGNGNVPREFGGCSMRFQGSRNTRT</sequence>
<keyword evidence="6" id="KW-1185">Reference proteome</keyword>
<dbReference type="Proteomes" id="UP000631114">
    <property type="component" value="Unassembled WGS sequence"/>
</dbReference>
<dbReference type="InterPro" id="IPR045051">
    <property type="entry name" value="SBT"/>
</dbReference>
<dbReference type="InterPro" id="IPR058594">
    <property type="entry name" value="PB1-like_dom_pln"/>
</dbReference>
<feature type="region of interest" description="Disordered" evidence="3">
    <location>
        <begin position="109"/>
        <end position="131"/>
    </location>
</feature>
<evidence type="ECO:0000256" key="3">
    <source>
        <dbReference type="SAM" id="MobiDB-lite"/>
    </source>
</evidence>
<dbReference type="SUPFAM" id="SSF52743">
    <property type="entry name" value="Subtilisin-like"/>
    <property type="match status" value="1"/>
</dbReference>
<dbReference type="PANTHER" id="PTHR10795">
    <property type="entry name" value="PROPROTEIN CONVERTASE SUBTILISIN/KEXIN"/>
    <property type="match status" value="1"/>
</dbReference>
<organism evidence="5 6">
    <name type="scientific">Coptis chinensis</name>
    <dbReference type="NCBI Taxonomy" id="261450"/>
    <lineage>
        <taxon>Eukaryota</taxon>
        <taxon>Viridiplantae</taxon>
        <taxon>Streptophyta</taxon>
        <taxon>Embryophyta</taxon>
        <taxon>Tracheophyta</taxon>
        <taxon>Spermatophyta</taxon>
        <taxon>Magnoliopsida</taxon>
        <taxon>Ranunculales</taxon>
        <taxon>Ranunculaceae</taxon>
        <taxon>Coptidoideae</taxon>
        <taxon>Coptis</taxon>
    </lineage>
</organism>
<protein>
    <recommendedName>
        <fullName evidence="4">PB1-like domain-containing protein</fullName>
    </recommendedName>
</protein>
<comment type="similarity">
    <text evidence="1">Belongs to the peptidase S8 family.</text>
</comment>
<dbReference type="EMBL" id="JADFTS010000007">
    <property type="protein sequence ID" value="KAF9599377.1"/>
    <property type="molecule type" value="Genomic_DNA"/>
</dbReference>
<dbReference type="Gene3D" id="3.40.50.200">
    <property type="entry name" value="Peptidase S8/S53 domain"/>
    <property type="match status" value="1"/>
</dbReference>
<evidence type="ECO:0000259" key="4">
    <source>
        <dbReference type="Pfam" id="PF26130"/>
    </source>
</evidence>
<comment type="caution">
    <text evidence="5">The sequence shown here is derived from an EMBL/GenBank/DDBJ whole genome shotgun (WGS) entry which is preliminary data.</text>
</comment>
<evidence type="ECO:0000256" key="2">
    <source>
        <dbReference type="ARBA" id="ARBA00022729"/>
    </source>
</evidence>
<gene>
    <name evidence="5" type="ORF">IFM89_036863</name>
</gene>
<proteinExistence type="inferred from homology"/>
<evidence type="ECO:0000256" key="1">
    <source>
        <dbReference type="ARBA" id="ARBA00011073"/>
    </source>
</evidence>
<dbReference type="GO" id="GO:0004252">
    <property type="term" value="F:serine-type endopeptidase activity"/>
    <property type="evidence" value="ECO:0007669"/>
    <property type="project" value="InterPro"/>
</dbReference>
<accession>A0A835LNU7</accession>
<evidence type="ECO:0000313" key="6">
    <source>
        <dbReference type="Proteomes" id="UP000631114"/>
    </source>
</evidence>
<keyword evidence="2" id="KW-0732">Signal</keyword>
<feature type="compositionally biased region" description="Acidic residues" evidence="3">
    <location>
        <begin position="111"/>
        <end position="125"/>
    </location>
</feature>
<dbReference type="Pfam" id="PF26130">
    <property type="entry name" value="PB1-like"/>
    <property type="match status" value="1"/>
</dbReference>
<dbReference type="OrthoDB" id="206201at2759"/>
<dbReference type="AlphaFoldDB" id="A0A835LNU7"/>
<dbReference type="InterPro" id="IPR036852">
    <property type="entry name" value="Peptidase_S8/S53_dom_sf"/>
</dbReference>
<dbReference type="GO" id="GO:0006508">
    <property type="term" value="P:proteolysis"/>
    <property type="evidence" value="ECO:0007669"/>
    <property type="project" value="InterPro"/>
</dbReference>
<reference evidence="5 6" key="1">
    <citation type="submission" date="2020-10" db="EMBL/GenBank/DDBJ databases">
        <title>The Coptis chinensis genome and diversification of protoberbering-type alkaloids.</title>
        <authorList>
            <person name="Wang B."/>
            <person name="Shu S."/>
            <person name="Song C."/>
            <person name="Liu Y."/>
        </authorList>
    </citation>
    <scope>NUCLEOTIDE SEQUENCE [LARGE SCALE GENOMIC DNA]</scope>
    <source>
        <strain evidence="5">HL-2020</strain>
        <tissue evidence="5">Leaf</tissue>
    </source>
</reference>
<feature type="domain" description="PB1-like" evidence="4">
    <location>
        <begin position="6"/>
        <end position="96"/>
    </location>
</feature>
<name>A0A835LNU7_9MAGN</name>
<evidence type="ECO:0000313" key="5">
    <source>
        <dbReference type="EMBL" id="KAF9599377.1"/>
    </source>
</evidence>